<feature type="transmembrane region" description="Helical" evidence="1">
    <location>
        <begin position="12"/>
        <end position="35"/>
    </location>
</feature>
<proteinExistence type="predicted"/>
<accession>A0ABT7QU64</accession>
<evidence type="ECO:0000256" key="1">
    <source>
        <dbReference type="SAM" id="Phobius"/>
    </source>
</evidence>
<dbReference type="RefSeq" id="WP_008243384.1">
    <property type="nucleotide sequence ID" value="NZ_JAQIBC010000010.1"/>
</dbReference>
<dbReference type="Proteomes" id="UP001169066">
    <property type="component" value="Unassembled WGS sequence"/>
</dbReference>
<protein>
    <submittedName>
        <fullName evidence="2">Uncharacterized protein</fullName>
    </submittedName>
</protein>
<evidence type="ECO:0000313" key="2">
    <source>
        <dbReference type="EMBL" id="MDM5264631.1"/>
    </source>
</evidence>
<name>A0ABT7QU64_9BACT</name>
<keyword evidence="1" id="KW-0472">Membrane</keyword>
<gene>
    <name evidence="2" type="ORF">PF327_10540</name>
</gene>
<keyword evidence="3" id="KW-1185">Reference proteome</keyword>
<reference evidence="2" key="1">
    <citation type="submission" date="2023-01" db="EMBL/GenBank/DDBJ databases">
        <title>Sulfurovum sp. XTW-4 genome assembly.</title>
        <authorList>
            <person name="Wang J."/>
        </authorList>
    </citation>
    <scope>NUCLEOTIDE SEQUENCE</scope>
    <source>
        <strain evidence="2">XTW-4</strain>
    </source>
</reference>
<sequence>MLIRSGKIQFLFWTAFFSVMLYIWIVTIGLQTFVLPDEKPLELPQEVILLMFVLYGFLAVALVAGTIISTMINNRYYMKFFGIFMMVGLATLLTTRGVFG</sequence>
<feature type="transmembrane region" description="Helical" evidence="1">
    <location>
        <begin position="47"/>
        <end position="68"/>
    </location>
</feature>
<evidence type="ECO:0000313" key="3">
    <source>
        <dbReference type="Proteomes" id="UP001169066"/>
    </source>
</evidence>
<comment type="caution">
    <text evidence="2">The sequence shown here is derived from an EMBL/GenBank/DDBJ whole genome shotgun (WGS) entry which is preliminary data.</text>
</comment>
<keyword evidence="1" id="KW-1133">Transmembrane helix</keyword>
<feature type="transmembrane region" description="Helical" evidence="1">
    <location>
        <begin position="80"/>
        <end position="99"/>
    </location>
</feature>
<organism evidence="2 3">
    <name type="scientific">Sulfurovum xiamenensis</name>
    <dbReference type="NCBI Taxonomy" id="3019066"/>
    <lineage>
        <taxon>Bacteria</taxon>
        <taxon>Pseudomonadati</taxon>
        <taxon>Campylobacterota</taxon>
        <taxon>Epsilonproteobacteria</taxon>
        <taxon>Campylobacterales</taxon>
        <taxon>Sulfurovaceae</taxon>
        <taxon>Sulfurovum</taxon>
    </lineage>
</organism>
<dbReference type="EMBL" id="JAQIBC010000010">
    <property type="protein sequence ID" value="MDM5264631.1"/>
    <property type="molecule type" value="Genomic_DNA"/>
</dbReference>
<keyword evidence="1" id="KW-0812">Transmembrane</keyword>